<comment type="caution">
    <text evidence="2">The sequence shown here is derived from an EMBL/GenBank/DDBJ whole genome shotgun (WGS) entry which is preliminary data.</text>
</comment>
<dbReference type="EMBL" id="RWIC01001413">
    <property type="protein sequence ID" value="TKC35918.1"/>
    <property type="molecule type" value="Genomic_DNA"/>
</dbReference>
<gene>
    <name evidence="2" type="ORF">EI555_012143</name>
</gene>
<evidence type="ECO:0000313" key="2">
    <source>
        <dbReference type="EMBL" id="TKC35918.1"/>
    </source>
</evidence>
<dbReference type="AlphaFoldDB" id="A0A4U1EIB8"/>
<sequence>MSEEEKNITATEAQNLPMDSRQSWGRQRFQGMLDSMDRATIQCMIKGDFYSISQYCCVCSMMCVTDNKKKGFVQTLLTEPYTGRMSTLELSPDSATLFYLDLLGQGHSFSISIPGAYCQSMIREWENGCQKTGKQRARDSRAQERMTTEGKSNKNGTPVQVFNISDSFQDKDSLCCQGDPCSASPLGIWTKFYKSDPRIALGKYSPLEKEILRLGGVHTIAARRFLTYKQEEERKMLKELQVLSSDYKRAVEYRKQLTPPCATCGPLEKIWTAKVMVPPEEFKMPQRERLNVSKHIERMQLARALRNKQPLPYIERFRSSLLLSGGGLDLPARDKTGEGKDDRDADHCDYAHQEKRDEAESKTTKRQEIKMNVIFKSEEPKKCVTYHPNDLKPFLPPKKAERSIAGLTNRNLLHLAEFPGDLMLMNQDFISRGIHPGDVSKASCLEEGSAWKEYMHKVASHHY</sequence>
<feature type="region of interest" description="Disordered" evidence="1">
    <location>
        <begin position="1"/>
        <end position="21"/>
    </location>
</feature>
<evidence type="ECO:0000313" key="3">
    <source>
        <dbReference type="Proteomes" id="UP000308365"/>
    </source>
</evidence>
<proteinExistence type="predicted"/>
<dbReference type="PANTHER" id="PTHR47509:SF1">
    <property type="entry name" value="RIKEN CDNA 4933402N03 GENE"/>
    <property type="match status" value="1"/>
</dbReference>
<name>A0A4U1EIB8_MONMO</name>
<feature type="compositionally biased region" description="Basic and acidic residues" evidence="1">
    <location>
        <begin position="136"/>
        <end position="152"/>
    </location>
</feature>
<organism evidence="2 3">
    <name type="scientific">Monodon monoceros</name>
    <name type="common">Narwhal</name>
    <name type="synonym">Ceratodon monodon</name>
    <dbReference type="NCBI Taxonomy" id="40151"/>
    <lineage>
        <taxon>Eukaryota</taxon>
        <taxon>Metazoa</taxon>
        <taxon>Chordata</taxon>
        <taxon>Craniata</taxon>
        <taxon>Vertebrata</taxon>
        <taxon>Euteleostomi</taxon>
        <taxon>Mammalia</taxon>
        <taxon>Eutheria</taxon>
        <taxon>Laurasiatheria</taxon>
        <taxon>Artiodactyla</taxon>
        <taxon>Whippomorpha</taxon>
        <taxon>Cetacea</taxon>
        <taxon>Odontoceti</taxon>
        <taxon>Monodontidae</taxon>
        <taxon>Monodon</taxon>
    </lineage>
</organism>
<accession>A0A4U1EIB8</accession>
<reference evidence="3" key="1">
    <citation type="journal article" date="2019" name="IScience">
        <title>Narwhal Genome Reveals Long-Term Low Genetic Diversity despite Current Large Abundance Size.</title>
        <authorList>
            <person name="Westbury M.V."/>
            <person name="Petersen B."/>
            <person name="Garde E."/>
            <person name="Heide-Jorgensen M.P."/>
            <person name="Lorenzen E.D."/>
        </authorList>
    </citation>
    <scope>NUCLEOTIDE SEQUENCE [LARGE SCALE GENOMIC DNA]</scope>
</reference>
<evidence type="ECO:0000256" key="1">
    <source>
        <dbReference type="SAM" id="MobiDB-lite"/>
    </source>
</evidence>
<dbReference type="PANTHER" id="PTHR47509">
    <property type="entry name" value="MCG1612"/>
    <property type="match status" value="1"/>
</dbReference>
<feature type="compositionally biased region" description="Basic and acidic residues" evidence="1">
    <location>
        <begin position="331"/>
        <end position="365"/>
    </location>
</feature>
<feature type="region of interest" description="Disordered" evidence="1">
    <location>
        <begin position="328"/>
        <end position="365"/>
    </location>
</feature>
<dbReference type="Proteomes" id="UP000308365">
    <property type="component" value="Unassembled WGS sequence"/>
</dbReference>
<dbReference type="InterPro" id="IPR040721">
    <property type="entry name" value="DUF5520"/>
</dbReference>
<protein>
    <submittedName>
        <fullName evidence="2">Uncharacterized protein</fullName>
    </submittedName>
</protein>
<dbReference type="Pfam" id="PF17658">
    <property type="entry name" value="DUF5520"/>
    <property type="match status" value="1"/>
</dbReference>
<feature type="region of interest" description="Disordered" evidence="1">
    <location>
        <begin position="133"/>
        <end position="156"/>
    </location>
</feature>